<dbReference type="AlphaFoldDB" id="A0A4Y2KDU0"/>
<reference evidence="1 2" key="1">
    <citation type="journal article" date="2019" name="Sci. Rep.">
        <title>Orb-weaving spider Araneus ventricosus genome elucidates the spidroin gene catalogue.</title>
        <authorList>
            <person name="Kono N."/>
            <person name="Nakamura H."/>
            <person name="Ohtoshi R."/>
            <person name="Moran D.A.P."/>
            <person name="Shinohara A."/>
            <person name="Yoshida Y."/>
            <person name="Fujiwara M."/>
            <person name="Mori M."/>
            <person name="Tomita M."/>
            <person name="Arakawa K."/>
        </authorList>
    </citation>
    <scope>NUCLEOTIDE SEQUENCE [LARGE SCALE GENOMIC DNA]</scope>
</reference>
<name>A0A4Y2KDU0_ARAVE</name>
<comment type="caution">
    <text evidence="1">The sequence shown here is derived from an EMBL/GenBank/DDBJ whole genome shotgun (WGS) entry which is preliminary data.</text>
</comment>
<organism evidence="1 2">
    <name type="scientific">Araneus ventricosus</name>
    <name type="common">Orbweaver spider</name>
    <name type="synonym">Epeira ventricosa</name>
    <dbReference type="NCBI Taxonomy" id="182803"/>
    <lineage>
        <taxon>Eukaryota</taxon>
        <taxon>Metazoa</taxon>
        <taxon>Ecdysozoa</taxon>
        <taxon>Arthropoda</taxon>
        <taxon>Chelicerata</taxon>
        <taxon>Arachnida</taxon>
        <taxon>Araneae</taxon>
        <taxon>Araneomorphae</taxon>
        <taxon>Entelegynae</taxon>
        <taxon>Araneoidea</taxon>
        <taxon>Araneidae</taxon>
        <taxon>Araneus</taxon>
    </lineage>
</organism>
<dbReference type="Proteomes" id="UP000499080">
    <property type="component" value="Unassembled WGS sequence"/>
</dbReference>
<proteinExistence type="predicted"/>
<sequence length="97" mass="10761">MMDELLVIGRGEMPRKGGVASFTPPNVERELIQKTASFRAFVSTKVGLGRGGQKHLPWRTQRRRVSPVPQWGFVCAIIARGSQYLGFIGEIFDVGSQ</sequence>
<keyword evidence="2" id="KW-1185">Reference proteome</keyword>
<dbReference type="EMBL" id="BGPR01004465">
    <property type="protein sequence ID" value="GBM99935.1"/>
    <property type="molecule type" value="Genomic_DNA"/>
</dbReference>
<accession>A0A4Y2KDU0</accession>
<evidence type="ECO:0000313" key="2">
    <source>
        <dbReference type="Proteomes" id="UP000499080"/>
    </source>
</evidence>
<evidence type="ECO:0000313" key="1">
    <source>
        <dbReference type="EMBL" id="GBM99935.1"/>
    </source>
</evidence>
<protein>
    <submittedName>
        <fullName evidence="1">Uncharacterized protein</fullName>
    </submittedName>
</protein>
<gene>
    <name evidence="1" type="ORF">AVEN_258157_1</name>
</gene>